<dbReference type="InterPro" id="IPR000182">
    <property type="entry name" value="GNAT_dom"/>
</dbReference>
<dbReference type="PROSITE" id="PS51186">
    <property type="entry name" value="GNAT"/>
    <property type="match status" value="1"/>
</dbReference>
<dbReference type="RefSeq" id="WP_386100027.1">
    <property type="nucleotide sequence ID" value="NZ_JBHUOZ010000003.1"/>
</dbReference>
<organism evidence="4 5">
    <name type="scientific">Terrimonas rubra</name>
    <dbReference type="NCBI Taxonomy" id="1035890"/>
    <lineage>
        <taxon>Bacteria</taxon>
        <taxon>Pseudomonadati</taxon>
        <taxon>Bacteroidota</taxon>
        <taxon>Chitinophagia</taxon>
        <taxon>Chitinophagales</taxon>
        <taxon>Chitinophagaceae</taxon>
        <taxon>Terrimonas</taxon>
    </lineage>
</organism>
<gene>
    <name evidence="4" type="ORF">ACFS6H_14120</name>
</gene>
<dbReference type="InterPro" id="IPR016181">
    <property type="entry name" value="Acyl_CoA_acyltransferase"/>
</dbReference>
<protein>
    <submittedName>
        <fullName evidence="4">GNAT family N-acetyltransferase</fullName>
        <ecNumber evidence="4">2.3.1.-</ecNumber>
    </submittedName>
</protein>
<keyword evidence="5" id="KW-1185">Reference proteome</keyword>
<evidence type="ECO:0000259" key="3">
    <source>
        <dbReference type="PROSITE" id="PS51186"/>
    </source>
</evidence>
<dbReference type="CDD" id="cd04301">
    <property type="entry name" value="NAT_SF"/>
    <property type="match status" value="1"/>
</dbReference>
<dbReference type="EMBL" id="JBHUOZ010000003">
    <property type="protein sequence ID" value="MFD2920857.1"/>
    <property type="molecule type" value="Genomic_DNA"/>
</dbReference>
<dbReference type="Gene3D" id="3.40.630.30">
    <property type="match status" value="1"/>
</dbReference>
<name>A0ABW6A6H1_9BACT</name>
<comment type="caution">
    <text evidence="4">The sequence shown here is derived from an EMBL/GenBank/DDBJ whole genome shotgun (WGS) entry which is preliminary data.</text>
</comment>
<evidence type="ECO:0000313" key="5">
    <source>
        <dbReference type="Proteomes" id="UP001597511"/>
    </source>
</evidence>
<accession>A0ABW6A6H1</accession>
<keyword evidence="2 4" id="KW-0012">Acyltransferase</keyword>
<dbReference type="SUPFAM" id="SSF55729">
    <property type="entry name" value="Acyl-CoA N-acyltransferases (Nat)"/>
    <property type="match status" value="1"/>
</dbReference>
<feature type="domain" description="N-acetyltransferase" evidence="3">
    <location>
        <begin position="1"/>
        <end position="134"/>
    </location>
</feature>
<proteinExistence type="predicted"/>
<dbReference type="PANTHER" id="PTHR43800">
    <property type="entry name" value="PEPTIDYL-LYSINE N-ACETYLTRANSFERASE YJAB"/>
    <property type="match status" value="1"/>
</dbReference>
<dbReference type="Pfam" id="PF13673">
    <property type="entry name" value="Acetyltransf_10"/>
    <property type="match status" value="1"/>
</dbReference>
<evidence type="ECO:0000256" key="2">
    <source>
        <dbReference type="ARBA" id="ARBA00023315"/>
    </source>
</evidence>
<sequence>MIVAANPAMYKELIAVWESSVKATHHFIAADYLQEIKALLPDILPQVNLVVYQDNDKIAGFAGVAGEKLEMLFVLPELMGKGIGKALLLYCIDQLQVNTVDVNEQNEQATGFYQNMGFTIYNRKPLDGMGKPYPILEMKL</sequence>
<keyword evidence="1 4" id="KW-0808">Transferase</keyword>
<evidence type="ECO:0000313" key="4">
    <source>
        <dbReference type="EMBL" id="MFD2920857.1"/>
    </source>
</evidence>
<evidence type="ECO:0000256" key="1">
    <source>
        <dbReference type="ARBA" id="ARBA00022679"/>
    </source>
</evidence>
<reference evidence="5" key="1">
    <citation type="journal article" date="2019" name="Int. J. Syst. Evol. Microbiol.">
        <title>The Global Catalogue of Microorganisms (GCM) 10K type strain sequencing project: providing services to taxonomists for standard genome sequencing and annotation.</title>
        <authorList>
            <consortium name="The Broad Institute Genomics Platform"/>
            <consortium name="The Broad Institute Genome Sequencing Center for Infectious Disease"/>
            <person name="Wu L."/>
            <person name="Ma J."/>
        </authorList>
    </citation>
    <scope>NUCLEOTIDE SEQUENCE [LARGE SCALE GENOMIC DNA]</scope>
    <source>
        <strain evidence="5">KCTC 23299</strain>
    </source>
</reference>
<dbReference type="PANTHER" id="PTHR43800:SF1">
    <property type="entry name" value="PEPTIDYL-LYSINE N-ACETYLTRANSFERASE YJAB"/>
    <property type="match status" value="1"/>
</dbReference>
<dbReference type="Proteomes" id="UP001597511">
    <property type="component" value="Unassembled WGS sequence"/>
</dbReference>
<dbReference type="EC" id="2.3.1.-" evidence="4"/>
<dbReference type="GO" id="GO:0016746">
    <property type="term" value="F:acyltransferase activity"/>
    <property type="evidence" value="ECO:0007669"/>
    <property type="project" value="UniProtKB-KW"/>
</dbReference>